<feature type="domain" description="Tn3 transposase DDE" evidence="5">
    <location>
        <begin position="596"/>
        <end position="985"/>
    </location>
</feature>
<comment type="similarity">
    <text evidence="1">Belongs to the transposase 7 family.</text>
</comment>
<dbReference type="Pfam" id="PF01526">
    <property type="entry name" value="DDE_Tnp_Tn3"/>
    <property type="match status" value="1"/>
</dbReference>
<dbReference type="GO" id="GO:0004803">
    <property type="term" value="F:transposase activity"/>
    <property type="evidence" value="ECO:0007669"/>
    <property type="project" value="InterPro"/>
</dbReference>
<evidence type="ECO:0000256" key="2">
    <source>
        <dbReference type="ARBA" id="ARBA00022578"/>
    </source>
</evidence>
<dbReference type="NCBIfam" id="NF033527">
    <property type="entry name" value="transpos_Tn3"/>
    <property type="match status" value="1"/>
</dbReference>
<keyword evidence="3" id="KW-0238">DNA-binding</keyword>
<comment type="caution">
    <text evidence="7">The sequence shown here is derived from an EMBL/GenBank/DDBJ whole genome shotgun (WGS) entry which is preliminary data.</text>
</comment>
<keyword evidence="8" id="KW-1185">Reference proteome</keyword>
<organism evidence="7 8">
    <name type="scientific">Allonocardiopsis opalescens</name>
    <dbReference type="NCBI Taxonomy" id="1144618"/>
    <lineage>
        <taxon>Bacteria</taxon>
        <taxon>Bacillati</taxon>
        <taxon>Actinomycetota</taxon>
        <taxon>Actinomycetes</taxon>
        <taxon>Streptosporangiales</taxon>
        <taxon>Allonocardiopsis</taxon>
    </lineage>
</organism>
<dbReference type="OrthoDB" id="3698941at2"/>
<dbReference type="InterPro" id="IPR047653">
    <property type="entry name" value="Tn3-like_transpos"/>
</dbReference>
<evidence type="ECO:0000259" key="6">
    <source>
        <dbReference type="Pfam" id="PF13700"/>
    </source>
</evidence>
<reference evidence="7 8" key="1">
    <citation type="submission" date="2018-03" db="EMBL/GenBank/DDBJ databases">
        <title>Genomic Encyclopedia of Archaeal and Bacterial Type Strains, Phase II (KMG-II): from individual species to whole genera.</title>
        <authorList>
            <person name="Goeker M."/>
        </authorList>
    </citation>
    <scope>NUCLEOTIDE SEQUENCE [LARGE SCALE GENOMIC DNA]</scope>
    <source>
        <strain evidence="7 8">DSM 45601</strain>
    </source>
</reference>
<protein>
    <submittedName>
        <fullName evidence="7">TnpA family transposase</fullName>
    </submittedName>
</protein>
<proteinExistence type="inferred from homology"/>
<keyword evidence="4" id="KW-0233">DNA recombination</keyword>
<dbReference type="InterPro" id="IPR025296">
    <property type="entry name" value="DUF4158"/>
</dbReference>
<dbReference type="Pfam" id="PF13700">
    <property type="entry name" value="DUF4158"/>
    <property type="match status" value="1"/>
</dbReference>
<evidence type="ECO:0000256" key="1">
    <source>
        <dbReference type="ARBA" id="ARBA00009402"/>
    </source>
</evidence>
<dbReference type="Proteomes" id="UP000237846">
    <property type="component" value="Unassembled WGS sequence"/>
</dbReference>
<dbReference type="RefSeq" id="WP_061081151.1">
    <property type="nucleotide sequence ID" value="NZ_PVZC01000004.1"/>
</dbReference>
<evidence type="ECO:0000313" key="7">
    <source>
        <dbReference type="EMBL" id="PRX98979.1"/>
    </source>
</evidence>
<dbReference type="EMBL" id="PVZC01000004">
    <property type="protein sequence ID" value="PRX98979.1"/>
    <property type="molecule type" value="Genomic_DNA"/>
</dbReference>
<sequence>MASIDRTAYPRFKKSVPPQELYDVFTPSPKEIEWAQRATRSDEHLLALVVQLKAFQRLGYFPRMDEVPDAVVGHVRSRLDLAADVECAHDSDRTRRHHRALVRDRQGVNSDREAARVLAEETMRAEARVKDNPADLINVALEELTRNSFELPGFTVLDKMAARVRAEVNYEFFFGITKRMGDDDIARMEGLLQVPAGRRTSPADDLKQSARRPSLSRFKQHLRHLRDLDLLGPTQVWLEEVPKAKVEHFAAEARVLDISQLRKFNDDKRIALVVSLVHVARVRARDEVAGMFCRRMAAIHKKGRERLQEIRERQRAETERLWGVFGRMLSGAREAHAHGEAAAWAESAVCERAGELMLKPLADAGGVAKVSQEHEEISAHHGNNYTGLMAGFYRSHRAALFELLEVLELKPTSADDSVLRAVAFIRANRHLRGEYVPDHLEGCEALDTSFVSEHWAKTIRERGRPGVFVRRQLEVCVFSYLASELRTGDVAVVGADSYASFLDQLMSAEEAQGKIAAYCAEAGIPDTADGLCDMVRGLLDAHAARTDAAYPDNADLAIDEDGVPTLKRRRGRERTASALALEAAVTERMDEVGLLDIVTRTAHWIGWYRHFGPLSGSDPKIKDPLGRYSVIGFTYGTNLGPHQMSRHLRGGLSPHEIAGPAREHVTAHKLNRASADVVNAFSCLDVTYWWGDGSRVGADGTQIDTWDDNLLAETSVRYGGYGGIAYRHIADSYIALFSHFIPCGVWEAVYIFEGLLRQESGLEPETLHADTQGQSLPAFGLAALLGVELLPRIRNWKDLVFYRPSANARYRHIDALFGEDAVINWKLIRTHWIDLMRTVLSIKEGRLSSSVLLRRLSNESKKNRLYRAFRELGRAMRTTVLLRYLNEPELREGITAVTNRVEAFHGFSSWLRFGNNGTLADNDPDHMELLVKFNELLANCVIFYNAVAITAALTQLRNEGHRVYGPDVACLAPYMSAHIRRFGDYVLDVSPPGAAQAHLELDETDQTQESTR</sequence>
<evidence type="ECO:0000313" key="8">
    <source>
        <dbReference type="Proteomes" id="UP000237846"/>
    </source>
</evidence>
<keyword evidence="2" id="KW-0815">Transposition</keyword>
<evidence type="ECO:0000259" key="5">
    <source>
        <dbReference type="Pfam" id="PF01526"/>
    </source>
</evidence>
<accession>A0A2T0Q5D1</accession>
<dbReference type="GO" id="GO:0006313">
    <property type="term" value="P:DNA transposition"/>
    <property type="evidence" value="ECO:0007669"/>
    <property type="project" value="InterPro"/>
</dbReference>
<evidence type="ECO:0000256" key="3">
    <source>
        <dbReference type="ARBA" id="ARBA00023125"/>
    </source>
</evidence>
<dbReference type="GO" id="GO:0003677">
    <property type="term" value="F:DNA binding"/>
    <property type="evidence" value="ECO:0007669"/>
    <property type="project" value="UniProtKB-KW"/>
</dbReference>
<dbReference type="AlphaFoldDB" id="A0A2T0Q5D1"/>
<dbReference type="InterPro" id="IPR002513">
    <property type="entry name" value="Tn3_Tnp_DDE_dom"/>
</dbReference>
<name>A0A2T0Q5D1_9ACTN</name>
<evidence type="ECO:0000256" key="4">
    <source>
        <dbReference type="ARBA" id="ARBA00023172"/>
    </source>
</evidence>
<feature type="domain" description="DUF4158" evidence="6">
    <location>
        <begin position="3"/>
        <end position="164"/>
    </location>
</feature>
<gene>
    <name evidence="7" type="ORF">CLV72_104559</name>
</gene>